<name>A0A392SVP6_9FABA</name>
<comment type="caution">
    <text evidence="1">The sequence shown here is derived from an EMBL/GenBank/DDBJ whole genome shotgun (WGS) entry which is preliminary data.</text>
</comment>
<proteinExistence type="predicted"/>
<sequence>TLIVKMNNFWENCGEETLLINIASLRRNSATGNFSPFLALWDSREHAEALCRGSLEELVSL</sequence>
<dbReference type="AlphaFoldDB" id="A0A392SVP6"/>
<accession>A0A392SVP6</accession>
<protein>
    <submittedName>
        <fullName evidence="1">Uncharacterized protein</fullName>
    </submittedName>
</protein>
<organism evidence="1 2">
    <name type="scientific">Trifolium medium</name>
    <dbReference type="NCBI Taxonomy" id="97028"/>
    <lineage>
        <taxon>Eukaryota</taxon>
        <taxon>Viridiplantae</taxon>
        <taxon>Streptophyta</taxon>
        <taxon>Embryophyta</taxon>
        <taxon>Tracheophyta</taxon>
        <taxon>Spermatophyta</taxon>
        <taxon>Magnoliopsida</taxon>
        <taxon>eudicotyledons</taxon>
        <taxon>Gunneridae</taxon>
        <taxon>Pentapetalae</taxon>
        <taxon>rosids</taxon>
        <taxon>fabids</taxon>
        <taxon>Fabales</taxon>
        <taxon>Fabaceae</taxon>
        <taxon>Papilionoideae</taxon>
        <taxon>50 kb inversion clade</taxon>
        <taxon>NPAAA clade</taxon>
        <taxon>Hologalegina</taxon>
        <taxon>IRL clade</taxon>
        <taxon>Trifolieae</taxon>
        <taxon>Trifolium</taxon>
    </lineage>
</organism>
<dbReference type="Proteomes" id="UP000265520">
    <property type="component" value="Unassembled WGS sequence"/>
</dbReference>
<reference evidence="1 2" key="1">
    <citation type="journal article" date="2018" name="Front. Plant Sci.">
        <title>Red Clover (Trifolium pratense) and Zigzag Clover (T. medium) - A Picture of Genomic Similarities and Differences.</title>
        <authorList>
            <person name="Dluhosova J."/>
            <person name="Istvanek J."/>
            <person name="Nedelnik J."/>
            <person name="Repkova J."/>
        </authorList>
    </citation>
    <scope>NUCLEOTIDE SEQUENCE [LARGE SCALE GENOMIC DNA]</scope>
    <source>
        <strain evidence="2">cv. 10/8</strain>
        <tissue evidence="1">Leaf</tissue>
    </source>
</reference>
<evidence type="ECO:0000313" key="2">
    <source>
        <dbReference type="Proteomes" id="UP000265520"/>
    </source>
</evidence>
<feature type="non-terminal residue" evidence="1">
    <location>
        <position position="1"/>
    </location>
</feature>
<keyword evidence="2" id="KW-1185">Reference proteome</keyword>
<evidence type="ECO:0000313" key="1">
    <source>
        <dbReference type="EMBL" id="MCI52911.1"/>
    </source>
</evidence>
<dbReference type="EMBL" id="LXQA010454738">
    <property type="protein sequence ID" value="MCI52911.1"/>
    <property type="molecule type" value="Genomic_DNA"/>
</dbReference>